<dbReference type="RefSeq" id="WP_165913629.1">
    <property type="nucleotide sequence ID" value="NZ_SLYC01000007.1"/>
</dbReference>
<evidence type="ECO:0000313" key="3">
    <source>
        <dbReference type="Proteomes" id="UP000295504"/>
    </source>
</evidence>
<keyword evidence="1" id="KW-0812">Transmembrane</keyword>
<dbReference type="Proteomes" id="UP000295504">
    <property type="component" value="Unassembled WGS sequence"/>
</dbReference>
<keyword evidence="1" id="KW-0472">Membrane</keyword>
<keyword evidence="3" id="KW-1185">Reference proteome</keyword>
<feature type="transmembrane region" description="Helical" evidence="1">
    <location>
        <begin position="28"/>
        <end position="50"/>
    </location>
</feature>
<protein>
    <submittedName>
        <fullName evidence="2">Uncharacterized protein</fullName>
    </submittedName>
</protein>
<evidence type="ECO:0000256" key="1">
    <source>
        <dbReference type="SAM" id="Phobius"/>
    </source>
</evidence>
<accession>A0A4R2TKL3</accession>
<proteinExistence type="predicted"/>
<dbReference type="EMBL" id="SLYC01000007">
    <property type="protein sequence ID" value="TCQ04128.1"/>
    <property type="molecule type" value="Genomic_DNA"/>
</dbReference>
<reference evidence="2 3" key="1">
    <citation type="submission" date="2019-03" db="EMBL/GenBank/DDBJ databases">
        <title>Genomic Encyclopedia of Type Strains, Phase IV (KMG-IV): sequencing the most valuable type-strain genomes for metagenomic binning, comparative biology and taxonomic classification.</title>
        <authorList>
            <person name="Goeker M."/>
        </authorList>
    </citation>
    <scope>NUCLEOTIDE SEQUENCE [LARGE SCALE GENOMIC DNA]</scope>
    <source>
        <strain evidence="2 3">DSM 100013</strain>
    </source>
</reference>
<evidence type="ECO:0000313" key="2">
    <source>
        <dbReference type="EMBL" id="TCQ04128.1"/>
    </source>
</evidence>
<dbReference type="AlphaFoldDB" id="A0A4R2TKL3"/>
<organism evidence="2 3">
    <name type="scientific">Serpentinicella alkaliphila</name>
    <dbReference type="NCBI Taxonomy" id="1734049"/>
    <lineage>
        <taxon>Bacteria</taxon>
        <taxon>Bacillati</taxon>
        <taxon>Bacillota</taxon>
        <taxon>Clostridia</taxon>
        <taxon>Peptostreptococcales</taxon>
        <taxon>Natronincolaceae</taxon>
        <taxon>Serpentinicella</taxon>
    </lineage>
</organism>
<keyword evidence="1" id="KW-1133">Transmembrane helix</keyword>
<sequence>MLGASALLILFLVGLKLQEKEQKNVQTAGIVIQAGVVILFLIQTAIKLGYLPL</sequence>
<comment type="caution">
    <text evidence="2">The sequence shown here is derived from an EMBL/GenBank/DDBJ whole genome shotgun (WGS) entry which is preliminary data.</text>
</comment>
<name>A0A4R2TKL3_9FIRM</name>
<gene>
    <name evidence="2" type="ORF">EDD79_10076</name>
</gene>